<keyword evidence="1" id="KW-1133">Transmembrane helix</keyword>
<feature type="transmembrane region" description="Helical" evidence="1">
    <location>
        <begin position="154"/>
        <end position="175"/>
    </location>
</feature>
<protein>
    <submittedName>
        <fullName evidence="2">Uncharacterized protein</fullName>
    </submittedName>
</protein>
<keyword evidence="3" id="KW-1185">Reference proteome</keyword>
<feature type="transmembrane region" description="Helical" evidence="1">
    <location>
        <begin position="6"/>
        <end position="22"/>
    </location>
</feature>
<evidence type="ECO:0000313" key="2">
    <source>
        <dbReference type="EMBL" id="EGT46009.1"/>
    </source>
</evidence>
<gene>
    <name evidence="2" type="ORF">CAEBREN_11416</name>
</gene>
<feature type="transmembrane region" description="Helical" evidence="1">
    <location>
        <begin position="81"/>
        <end position="102"/>
    </location>
</feature>
<dbReference type="HOGENOM" id="CLU_1321921_0_0_1"/>
<dbReference type="Proteomes" id="UP000008068">
    <property type="component" value="Unassembled WGS sequence"/>
</dbReference>
<name>G0MW54_CAEBE</name>
<dbReference type="AlphaFoldDB" id="G0MW54"/>
<feature type="transmembrane region" description="Helical" evidence="1">
    <location>
        <begin position="49"/>
        <end position="75"/>
    </location>
</feature>
<evidence type="ECO:0000313" key="3">
    <source>
        <dbReference type="Proteomes" id="UP000008068"/>
    </source>
</evidence>
<sequence length="208" mass="24486">MARHILNAFFFFLLYCIRRIFFSPPKNEDLGSTVYTVRQKERFRRLRKCCCRAAALQVIIDSLFLFIFITFVYIMDMSNNLWYTLVITTASKTITIVAKIIIGKKIFDGSSKRVSSAITLAIIFSSIQIIYTIVYHSIMILTYGTIYNNRVVCIYGIISYVIHFIYLTGIVLINWKFYFNFENYIILEENKPKPIPLREDPIFKMRRG</sequence>
<keyword evidence="1" id="KW-0472">Membrane</keyword>
<reference evidence="3" key="1">
    <citation type="submission" date="2011-07" db="EMBL/GenBank/DDBJ databases">
        <authorList>
            <consortium name="Caenorhabditis brenneri Sequencing and Analysis Consortium"/>
            <person name="Wilson R.K."/>
        </authorList>
    </citation>
    <scope>NUCLEOTIDE SEQUENCE [LARGE SCALE GENOMIC DNA]</scope>
    <source>
        <strain evidence="3">PB2801</strain>
    </source>
</reference>
<dbReference type="EMBL" id="GL379816">
    <property type="protein sequence ID" value="EGT46009.1"/>
    <property type="molecule type" value="Genomic_DNA"/>
</dbReference>
<feature type="transmembrane region" description="Helical" evidence="1">
    <location>
        <begin position="114"/>
        <end position="134"/>
    </location>
</feature>
<proteinExistence type="predicted"/>
<organism evidence="3">
    <name type="scientific">Caenorhabditis brenneri</name>
    <name type="common">Nematode worm</name>
    <dbReference type="NCBI Taxonomy" id="135651"/>
    <lineage>
        <taxon>Eukaryota</taxon>
        <taxon>Metazoa</taxon>
        <taxon>Ecdysozoa</taxon>
        <taxon>Nematoda</taxon>
        <taxon>Chromadorea</taxon>
        <taxon>Rhabditida</taxon>
        <taxon>Rhabditina</taxon>
        <taxon>Rhabditomorpha</taxon>
        <taxon>Rhabditoidea</taxon>
        <taxon>Rhabditidae</taxon>
        <taxon>Peloderinae</taxon>
        <taxon>Caenorhabditis</taxon>
    </lineage>
</organism>
<keyword evidence="1" id="KW-0812">Transmembrane</keyword>
<accession>G0MW54</accession>
<evidence type="ECO:0000256" key="1">
    <source>
        <dbReference type="SAM" id="Phobius"/>
    </source>
</evidence>
<dbReference type="InParanoid" id="G0MW54"/>